<keyword evidence="3" id="KW-1185">Reference proteome</keyword>
<dbReference type="PANTHER" id="PTHR33431">
    <property type="entry name" value="ENABLED-LIKE PROTEIN (DUF1635)"/>
    <property type="match status" value="1"/>
</dbReference>
<evidence type="ECO:0000313" key="3">
    <source>
        <dbReference type="Proteomes" id="UP000249390"/>
    </source>
</evidence>
<reference evidence="2 3" key="1">
    <citation type="submission" date="2018-06" db="EMBL/GenBank/DDBJ databases">
        <title>The Genome of Cuscuta australis (Dodder) Provides Insight into the Evolution of Plant Parasitism.</title>
        <authorList>
            <person name="Liu H."/>
        </authorList>
    </citation>
    <scope>NUCLEOTIDE SEQUENCE [LARGE SCALE GENOMIC DNA]</scope>
    <source>
        <strain evidence="3">cv. Yunnan</strain>
        <tissue evidence="2">Vines</tissue>
    </source>
</reference>
<organism evidence="2 3">
    <name type="scientific">Cuscuta australis</name>
    <dbReference type="NCBI Taxonomy" id="267555"/>
    <lineage>
        <taxon>Eukaryota</taxon>
        <taxon>Viridiplantae</taxon>
        <taxon>Streptophyta</taxon>
        <taxon>Embryophyta</taxon>
        <taxon>Tracheophyta</taxon>
        <taxon>Spermatophyta</taxon>
        <taxon>Magnoliopsida</taxon>
        <taxon>eudicotyledons</taxon>
        <taxon>Gunneridae</taxon>
        <taxon>Pentapetalae</taxon>
        <taxon>asterids</taxon>
        <taxon>lamiids</taxon>
        <taxon>Solanales</taxon>
        <taxon>Convolvulaceae</taxon>
        <taxon>Cuscuteae</taxon>
        <taxon>Cuscuta</taxon>
        <taxon>Cuscuta subgen. Grammica</taxon>
        <taxon>Cuscuta sect. Cleistogrammica</taxon>
    </lineage>
</organism>
<accession>A0A328CVP6</accession>
<name>A0A328CVP6_9ASTE</name>
<dbReference type="PANTHER" id="PTHR33431:SF12">
    <property type="entry name" value="HIGH MOBILITY GROUP BOX PROTEIN, PUTATIVE (DUF1635)-RELATED"/>
    <property type="match status" value="1"/>
</dbReference>
<sequence>MASLWTYQETMDELRQKLLYTTIELQRLKVQSMEETRKNKEYMDQLVQLVQTVIRERDEARSQVQKILSGTHAFMTNPVSFARTNSGLTDSNNSLSENTQNHYCSSPVESLLDPVPSPVEPSKQNGQRAAVVLDRGSVVIDGLARGRPLPEKGKFLNAVLEAGPLLQTHLLAGPLPRWRNPPQLKPFHIPQVSLARACGADHDGGDGLVTAAAAMTRSRMAEAQPYFEMSCGSSSQMMSNYGMLSFGSAPPSVISAGSDFDCYGHISKRQRLN</sequence>
<dbReference type="EMBL" id="NQVE01000215">
    <property type="protein sequence ID" value="RAL37437.1"/>
    <property type="molecule type" value="Genomic_DNA"/>
</dbReference>
<keyword evidence="1" id="KW-0175">Coiled coil</keyword>
<protein>
    <submittedName>
        <fullName evidence="2">Uncharacterized protein</fullName>
    </submittedName>
</protein>
<dbReference type="InterPro" id="IPR012862">
    <property type="entry name" value="DUF1635"/>
</dbReference>
<feature type="coiled-coil region" evidence="1">
    <location>
        <begin position="25"/>
        <end position="63"/>
    </location>
</feature>
<dbReference type="Proteomes" id="UP000249390">
    <property type="component" value="Unassembled WGS sequence"/>
</dbReference>
<proteinExistence type="predicted"/>
<evidence type="ECO:0000256" key="1">
    <source>
        <dbReference type="SAM" id="Coils"/>
    </source>
</evidence>
<dbReference type="Pfam" id="PF07795">
    <property type="entry name" value="DUF1635"/>
    <property type="match status" value="1"/>
</dbReference>
<dbReference type="AlphaFoldDB" id="A0A328CVP6"/>
<gene>
    <name evidence="2" type="ORF">DM860_000131</name>
</gene>
<evidence type="ECO:0000313" key="2">
    <source>
        <dbReference type="EMBL" id="RAL37437.1"/>
    </source>
</evidence>
<comment type="caution">
    <text evidence="2">The sequence shown here is derived from an EMBL/GenBank/DDBJ whole genome shotgun (WGS) entry which is preliminary data.</text>
</comment>